<reference evidence="3" key="1">
    <citation type="submission" date="2009-10" db="EMBL/GenBank/DDBJ databases">
        <title>Diversity of trophic interactions inside an arsenic-rich microbial ecosystem.</title>
        <authorList>
            <person name="Bertin P.N."/>
            <person name="Heinrich-Salmeron A."/>
            <person name="Pelletier E."/>
            <person name="Goulhen-Chollet F."/>
            <person name="Arsene-Ploetze F."/>
            <person name="Gallien S."/>
            <person name="Calteau A."/>
            <person name="Vallenet D."/>
            <person name="Casiot C."/>
            <person name="Chane-Woon-Ming B."/>
            <person name="Giloteaux L."/>
            <person name="Barakat M."/>
            <person name="Bonnefoy V."/>
            <person name="Bruneel O."/>
            <person name="Chandler M."/>
            <person name="Cleiss J."/>
            <person name="Duran R."/>
            <person name="Elbaz-Poulichet F."/>
            <person name="Fonknechten N."/>
            <person name="Lauga B."/>
            <person name="Mornico D."/>
            <person name="Ortet P."/>
            <person name="Schaeffer C."/>
            <person name="Siguier P."/>
            <person name="Alexander Thil Smith A."/>
            <person name="Van Dorsselaer A."/>
            <person name="Weissenbach J."/>
            <person name="Medigue C."/>
            <person name="Le Paslier D."/>
        </authorList>
    </citation>
    <scope>NUCLEOTIDE SEQUENCE</scope>
</reference>
<protein>
    <recommendedName>
        <fullName evidence="2">Glycosyltransferase 2-like domain-containing protein</fullName>
    </recommendedName>
</protein>
<dbReference type="SUPFAM" id="SSF53448">
    <property type="entry name" value="Nucleotide-diphospho-sugar transferases"/>
    <property type="match status" value="1"/>
</dbReference>
<evidence type="ECO:0000256" key="1">
    <source>
        <dbReference type="SAM" id="MobiDB-lite"/>
    </source>
</evidence>
<feature type="domain" description="Glycosyltransferase 2-like" evidence="2">
    <location>
        <begin position="12"/>
        <end position="116"/>
    </location>
</feature>
<comment type="caution">
    <text evidence="3">The sequence shown here is derived from an EMBL/GenBank/DDBJ whole genome shotgun (WGS) entry which is preliminary data.</text>
</comment>
<dbReference type="AlphaFoldDB" id="E6QID0"/>
<evidence type="ECO:0000259" key="2">
    <source>
        <dbReference type="Pfam" id="PF00535"/>
    </source>
</evidence>
<dbReference type="SUPFAM" id="SSF48452">
    <property type="entry name" value="TPR-like"/>
    <property type="match status" value="1"/>
</dbReference>
<dbReference type="Pfam" id="PF00535">
    <property type="entry name" value="Glycos_transf_2"/>
    <property type="match status" value="1"/>
</dbReference>
<dbReference type="PANTHER" id="PTHR43630:SF2">
    <property type="entry name" value="GLYCOSYLTRANSFERASE"/>
    <property type="match status" value="1"/>
</dbReference>
<sequence length="464" mass="51572">MQQATLELAMIVRDGAATLSRCLESVAPVTDRITVGDTGSTDASIQIARSFGARVIDVPWREDFSLARNQVLTACRSDWILVLDADEMLDSEGRERVRKVIARPGIGAYDVWRWNYLRATQIRSGEQGARANPGLLAAAKDYPAYALSLNTRLFRRHPEVYFERCVHETVAQRVDALGWKRAEASFVIHHFGQAEDEEPTRREKNELYQRLGLRKLRERPDDAHCCFELGLGELEHFRRPAAALQYFERACELDKNNARARLFLGMTQCRLGRYSEALESLAQAQRLKLDSPVLHETRGDVWFHVGEYDRARGAYEQALTGPAFAPLTTAKLGAALVRLGFGEAGLRRIEAAIASNPEFAELYDMLSAAAVLCGNLRLAAHAAETRLSIGEAEALHYQLAAEIREALGEPAAALRLALEGIEKFPADCRLRRVFKSVPHGTQQSVDLSEHPAEPEAISQIGGVT</sequence>
<dbReference type="SMART" id="SM00028">
    <property type="entry name" value="TPR"/>
    <property type="match status" value="4"/>
</dbReference>
<dbReference type="InterPro" id="IPR001173">
    <property type="entry name" value="Glyco_trans_2-like"/>
</dbReference>
<accession>E6QID0</accession>
<dbReference type="Gene3D" id="3.90.550.10">
    <property type="entry name" value="Spore Coat Polysaccharide Biosynthesis Protein SpsA, Chain A"/>
    <property type="match status" value="1"/>
</dbReference>
<dbReference type="InterPro" id="IPR011990">
    <property type="entry name" value="TPR-like_helical_dom_sf"/>
</dbReference>
<proteinExistence type="predicted"/>
<dbReference type="PANTHER" id="PTHR43630">
    <property type="entry name" value="POLY-BETA-1,6-N-ACETYL-D-GLUCOSAMINE SYNTHASE"/>
    <property type="match status" value="1"/>
</dbReference>
<dbReference type="InterPro" id="IPR019734">
    <property type="entry name" value="TPR_rpt"/>
</dbReference>
<evidence type="ECO:0000313" key="3">
    <source>
        <dbReference type="EMBL" id="CBI06995.1"/>
    </source>
</evidence>
<dbReference type="Gene3D" id="1.25.40.10">
    <property type="entry name" value="Tetratricopeptide repeat domain"/>
    <property type="match status" value="1"/>
</dbReference>
<dbReference type="EMBL" id="CABQ01000049">
    <property type="protein sequence ID" value="CBI06995.1"/>
    <property type="molecule type" value="Genomic_DNA"/>
</dbReference>
<name>E6QID0_9ZZZZ</name>
<dbReference type="InterPro" id="IPR029044">
    <property type="entry name" value="Nucleotide-diphossugar_trans"/>
</dbReference>
<feature type="region of interest" description="Disordered" evidence="1">
    <location>
        <begin position="441"/>
        <end position="464"/>
    </location>
</feature>
<dbReference type="Pfam" id="PF14559">
    <property type="entry name" value="TPR_19"/>
    <property type="match status" value="1"/>
</dbReference>
<organism evidence="3">
    <name type="scientific">mine drainage metagenome</name>
    <dbReference type="NCBI Taxonomy" id="410659"/>
    <lineage>
        <taxon>unclassified sequences</taxon>
        <taxon>metagenomes</taxon>
        <taxon>ecological metagenomes</taxon>
    </lineage>
</organism>
<gene>
    <name evidence="3" type="ORF">CARN6_0300</name>
</gene>
<dbReference type="CDD" id="cd02511">
    <property type="entry name" value="Beta4Glucosyltransferase"/>
    <property type="match status" value="1"/>
</dbReference>